<dbReference type="SUPFAM" id="SSF54593">
    <property type="entry name" value="Glyoxalase/Bleomycin resistance protein/Dihydroxybiphenyl dioxygenase"/>
    <property type="match status" value="1"/>
</dbReference>
<evidence type="ECO:0000313" key="3">
    <source>
        <dbReference type="Proteomes" id="UP000254711"/>
    </source>
</evidence>
<organism evidence="2 3">
    <name type="scientific">Dyella solisilvae</name>
    <dbReference type="NCBI Taxonomy" id="1920168"/>
    <lineage>
        <taxon>Bacteria</taxon>
        <taxon>Pseudomonadati</taxon>
        <taxon>Pseudomonadota</taxon>
        <taxon>Gammaproteobacteria</taxon>
        <taxon>Lysobacterales</taxon>
        <taxon>Rhodanobacteraceae</taxon>
        <taxon>Dyella</taxon>
    </lineage>
</organism>
<accession>A0A370K397</accession>
<evidence type="ECO:0000259" key="1">
    <source>
        <dbReference type="Pfam" id="PF06983"/>
    </source>
</evidence>
<dbReference type="PANTHER" id="PTHR33990:SF1">
    <property type="entry name" value="PROTEIN YJDN"/>
    <property type="match status" value="1"/>
</dbReference>
<dbReference type="OrthoDB" id="9795306at2"/>
<dbReference type="PANTHER" id="PTHR33990">
    <property type="entry name" value="PROTEIN YJDN-RELATED"/>
    <property type="match status" value="1"/>
</dbReference>
<dbReference type="AlphaFoldDB" id="A0A370K397"/>
<proteinExistence type="predicted"/>
<protein>
    <submittedName>
        <fullName evidence="2">VOC family protein</fullName>
    </submittedName>
</protein>
<evidence type="ECO:0000313" key="2">
    <source>
        <dbReference type="EMBL" id="RDI96907.1"/>
    </source>
</evidence>
<dbReference type="Pfam" id="PF06983">
    <property type="entry name" value="3-dmu-9_3-mt"/>
    <property type="match status" value="1"/>
</dbReference>
<dbReference type="Proteomes" id="UP000254711">
    <property type="component" value="Unassembled WGS sequence"/>
</dbReference>
<reference evidence="2 3" key="1">
    <citation type="submission" date="2018-07" db="EMBL/GenBank/DDBJ databases">
        <title>Dyella solisilvae sp. nov., isolated from the pine and broad-leaved mixed forest soil.</title>
        <authorList>
            <person name="Gao Z."/>
            <person name="Qiu L."/>
        </authorList>
    </citation>
    <scope>NUCLEOTIDE SEQUENCE [LARGE SCALE GENOMIC DNA]</scope>
    <source>
        <strain evidence="2 3">DHG54</strain>
    </source>
</reference>
<dbReference type="InterPro" id="IPR029068">
    <property type="entry name" value="Glyas_Bleomycin-R_OHBP_Dase"/>
</dbReference>
<comment type="caution">
    <text evidence="2">The sequence shown here is derived from an EMBL/GenBank/DDBJ whole genome shotgun (WGS) entry which is preliminary data.</text>
</comment>
<feature type="domain" description="PhnB-like" evidence="1">
    <location>
        <begin position="3"/>
        <end position="133"/>
    </location>
</feature>
<name>A0A370K397_9GAMM</name>
<dbReference type="EMBL" id="QQSY01000009">
    <property type="protein sequence ID" value="RDI96907.1"/>
    <property type="molecule type" value="Genomic_DNA"/>
</dbReference>
<dbReference type="InterPro" id="IPR028973">
    <property type="entry name" value="PhnB-like"/>
</dbReference>
<sequence>MLIQPYLFFDGRCEEALAFYANAVGAQTMMLMRFKDSPEPAQGCGPNEPNGEKVMHASVRIGESVVMASDGECGGKPNFQGFSLSLTAKDDASAERSFNALADGGEVTMPLSQTFFASRFGMLRDRFGVNWMVMAAAK</sequence>
<dbReference type="RefSeq" id="WP_114826878.1">
    <property type="nucleotide sequence ID" value="NZ_QQSY01000009.1"/>
</dbReference>
<dbReference type="CDD" id="cd06588">
    <property type="entry name" value="PhnB_like"/>
    <property type="match status" value="1"/>
</dbReference>
<keyword evidence="3" id="KW-1185">Reference proteome</keyword>
<gene>
    <name evidence="2" type="ORF">DVT68_19480</name>
</gene>
<dbReference type="Gene3D" id="3.10.180.10">
    <property type="entry name" value="2,3-Dihydroxybiphenyl 1,2-Dioxygenase, domain 1"/>
    <property type="match status" value="1"/>
</dbReference>